<gene>
    <name evidence="2" type="ORF">SAMN04489797_1121</name>
</gene>
<keyword evidence="1" id="KW-0732">Signal</keyword>
<protein>
    <submittedName>
        <fullName evidence="2">Uncharacterized protein</fullName>
    </submittedName>
</protein>
<name>A0A1H1QEH5_9FLAO</name>
<evidence type="ECO:0000313" key="2">
    <source>
        <dbReference type="EMBL" id="SDS21826.1"/>
    </source>
</evidence>
<evidence type="ECO:0000313" key="3">
    <source>
        <dbReference type="Proteomes" id="UP000198963"/>
    </source>
</evidence>
<dbReference type="RefSeq" id="WP_147298931.1">
    <property type="nucleotide sequence ID" value="NZ_JBLXAG010000019.1"/>
</dbReference>
<sequence>MKNVILIFVFLLMVNCTADSSSVLEPQNQLSVEAYNCVDDLPQVKVTNNGTVNFDLIIYNQEGLSEIYEENLSISDQSEWIELPNNDILIVINNVDYGGHKIELTAFPCESVEVEIDINNVLSVLGI</sequence>
<evidence type="ECO:0000256" key="1">
    <source>
        <dbReference type="SAM" id="SignalP"/>
    </source>
</evidence>
<dbReference type="Proteomes" id="UP000198963">
    <property type="component" value="Chromosome I"/>
</dbReference>
<dbReference type="AlphaFoldDB" id="A0A1H1QEH5"/>
<proteinExistence type="predicted"/>
<feature type="chain" id="PRO_5009257666" evidence="1">
    <location>
        <begin position="19"/>
        <end position="127"/>
    </location>
</feature>
<accession>A0A1H1QEH5</accession>
<dbReference type="EMBL" id="LT629774">
    <property type="protein sequence ID" value="SDS21826.1"/>
    <property type="molecule type" value="Genomic_DNA"/>
</dbReference>
<feature type="signal peptide" evidence="1">
    <location>
        <begin position="1"/>
        <end position="18"/>
    </location>
</feature>
<organism evidence="2 3">
    <name type="scientific">Winogradskyella sediminis</name>
    <dbReference type="NCBI Taxonomy" id="1382466"/>
    <lineage>
        <taxon>Bacteria</taxon>
        <taxon>Pseudomonadati</taxon>
        <taxon>Bacteroidota</taxon>
        <taxon>Flavobacteriia</taxon>
        <taxon>Flavobacteriales</taxon>
        <taxon>Flavobacteriaceae</taxon>
        <taxon>Winogradskyella</taxon>
    </lineage>
</organism>
<keyword evidence="3" id="KW-1185">Reference proteome</keyword>
<reference evidence="2 3" key="1">
    <citation type="submission" date="2016-10" db="EMBL/GenBank/DDBJ databases">
        <authorList>
            <person name="Varghese N."/>
            <person name="Submissions S."/>
        </authorList>
    </citation>
    <scope>NUCLEOTIDE SEQUENCE [LARGE SCALE GENOMIC DNA]</scope>
    <source>
        <strain evidence="2 3">RHA_55</strain>
    </source>
</reference>